<organism evidence="3 4">
    <name type="scientific">Stagnihabitans tardus</name>
    <dbReference type="NCBI Taxonomy" id="2699202"/>
    <lineage>
        <taxon>Bacteria</taxon>
        <taxon>Pseudomonadati</taxon>
        <taxon>Pseudomonadota</taxon>
        <taxon>Alphaproteobacteria</taxon>
        <taxon>Rhodobacterales</taxon>
        <taxon>Paracoccaceae</taxon>
        <taxon>Stagnihabitans</taxon>
    </lineage>
</organism>
<comment type="caution">
    <text evidence="3">The sequence shown here is derived from an EMBL/GenBank/DDBJ whole genome shotgun (WGS) entry which is preliminary data.</text>
</comment>
<evidence type="ECO:0000313" key="4">
    <source>
        <dbReference type="Proteomes" id="UP001193501"/>
    </source>
</evidence>
<keyword evidence="1" id="KW-0732">Signal</keyword>
<reference evidence="3" key="1">
    <citation type="submission" date="2020-01" db="EMBL/GenBank/DDBJ databases">
        <authorList>
            <person name="Chen W.-M."/>
        </authorList>
    </citation>
    <scope>NUCLEOTIDE SEQUENCE</scope>
    <source>
        <strain evidence="3">CYK-10</strain>
    </source>
</reference>
<evidence type="ECO:0000259" key="2">
    <source>
        <dbReference type="Pfam" id="PF01471"/>
    </source>
</evidence>
<accession>A0AAE4YBN5</accession>
<dbReference type="EMBL" id="JAABNR010000016">
    <property type="protein sequence ID" value="NBZ88989.1"/>
    <property type="molecule type" value="Genomic_DNA"/>
</dbReference>
<feature type="domain" description="Peptidoglycan binding-like" evidence="2">
    <location>
        <begin position="37"/>
        <end position="69"/>
    </location>
</feature>
<sequence>MQRRSLLLSLPAMFLSAGAAFAQTDALANAFAALSAQGRRAVQEQLAFGGFYGGSVDGAYGPRTRSALINAAAFIRENSYGRAQFKLSDQADAQRYLTALTRGDLAKYLWGEGDESEGG</sequence>
<feature type="chain" id="PRO_5042162545" description="Peptidoglycan binding-like domain-containing protein" evidence="1">
    <location>
        <begin position="23"/>
        <end position="119"/>
    </location>
</feature>
<dbReference type="Proteomes" id="UP001193501">
    <property type="component" value="Unassembled WGS sequence"/>
</dbReference>
<dbReference type="SUPFAM" id="SSF47090">
    <property type="entry name" value="PGBD-like"/>
    <property type="match status" value="1"/>
</dbReference>
<dbReference type="AlphaFoldDB" id="A0AAE4YBN5"/>
<evidence type="ECO:0000313" key="3">
    <source>
        <dbReference type="EMBL" id="NBZ88989.1"/>
    </source>
</evidence>
<dbReference type="RefSeq" id="WP_168775805.1">
    <property type="nucleotide sequence ID" value="NZ_JAABNR010000016.1"/>
</dbReference>
<gene>
    <name evidence="3" type="ORF">GV832_15455</name>
</gene>
<feature type="signal peptide" evidence="1">
    <location>
        <begin position="1"/>
        <end position="22"/>
    </location>
</feature>
<protein>
    <recommendedName>
        <fullName evidence="2">Peptidoglycan binding-like domain-containing protein</fullName>
    </recommendedName>
</protein>
<keyword evidence="4" id="KW-1185">Reference proteome</keyword>
<dbReference type="Pfam" id="PF01471">
    <property type="entry name" value="PG_binding_1"/>
    <property type="match status" value="1"/>
</dbReference>
<evidence type="ECO:0000256" key="1">
    <source>
        <dbReference type="SAM" id="SignalP"/>
    </source>
</evidence>
<dbReference type="InterPro" id="IPR036365">
    <property type="entry name" value="PGBD-like_sf"/>
</dbReference>
<dbReference type="InterPro" id="IPR002477">
    <property type="entry name" value="Peptidoglycan-bd-like"/>
</dbReference>
<proteinExistence type="predicted"/>
<name>A0AAE4YBN5_9RHOB</name>